<dbReference type="InterPro" id="IPR036188">
    <property type="entry name" value="FAD/NAD-bd_sf"/>
</dbReference>
<organism evidence="3 4">
    <name type="scientific">Ridgeia piscesae</name>
    <name type="common">Tubeworm</name>
    <dbReference type="NCBI Taxonomy" id="27915"/>
    <lineage>
        <taxon>Eukaryota</taxon>
        <taxon>Metazoa</taxon>
        <taxon>Spiralia</taxon>
        <taxon>Lophotrochozoa</taxon>
        <taxon>Annelida</taxon>
        <taxon>Polychaeta</taxon>
        <taxon>Sedentaria</taxon>
        <taxon>Canalipalpata</taxon>
        <taxon>Sabellida</taxon>
        <taxon>Siboglinidae</taxon>
        <taxon>Ridgeia</taxon>
    </lineage>
</organism>
<dbReference type="PROSITE" id="PS51257">
    <property type="entry name" value="PROKAR_LIPOPROTEIN"/>
    <property type="match status" value="1"/>
</dbReference>
<protein>
    <recommendedName>
        <fullName evidence="5">FAD-dependent oxidoreductase domain-containing protein 2</fullName>
    </recommendedName>
</protein>
<dbReference type="Gene3D" id="3.50.50.60">
    <property type="entry name" value="FAD/NAD(P)-binding domain"/>
    <property type="match status" value="2"/>
</dbReference>
<proteinExistence type="predicted"/>
<feature type="signal peptide" evidence="2">
    <location>
        <begin position="1"/>
        <end position="18"/>
    </location>
</feature>
<dbReference type="AlphaFoldDB" id="A0AAD9P717"/>
<dbReference type="GO" id="GO:0004497">
    <property type="term" value="F:monooxygenase activity"/>
    <property type="evidence" value="ECO:0007669"/>
    <property type="project" value="TreeGrafter"/>
</dbReference>
<evidence type="ECO:0000313" key="4">
    <source>
        <dbReference type="Proteomes" id="UP001209878"/>
    </source>
</evidence>
<dbReference type="PANTHER" id="PTHR43539:SF23">
    <property type="entry name" value="FAD-DEPENDENT OXIDOREDUCTASE DOMAIN-CONTAINING PROTEIN 2"/>
    <property type="match status" value="1"/>
</dbReference>
<comment type="caution">
    <text evidence="3">The sequence shown here is derived from an EMBL/GenBank/DDBJ whole genome shotgun (WGS) entry which is preliminary data.</text>
</comment>
<dbReference type="EMBL" id="JAODUO010000112">
    <property type="protein sequence ID" value="KAK2189227.1"/>
    <property type="molecule type" value="Genomic_DNA"/>
</dbReference>
<dbReference type="Pfam" id="PF13738">
    <property type="entry name" value="Pyr_redox_3"/>
    <property type="match status" value="1"/>
</dbReference>
<name>A0AAD9P717_RIDPI</name>
<evidence type="ECO:0000256" key="1">
    <source>
        <dbReference type="ARBA" id="ARBA00023002"/>
    </source>
</evidence>
<accession>A0AAD9P717</accession>
<dbReference type="PRINTS" id="PR00411">
    <property type="entry name" value="PNDRDTASEI"/>
</dbReference>
<dbReference type="FunFam" id="3.50.50.60:FF:000300">
    <property type="entry name" value="FAD-dependent oxidoreductase domain-containing 2"/>
    <property type="match status" value="1"/>
</dbReference>
<keyword evidence="2" id="KW-0732">Signal</keyword>
<dbReference type="Proteomes" id="UP001209878">
    <property type="component" value="Unassembled WGS sequence"/>
</dbReference>
<evidence type="ECO:0008006" key="5">
    <source>
        <dbReference type="Google" id="ProtNLM"/>
    </source>
</evidence>
<dbReference type="GO" id="GO:0005788">
    <property type="term" value="C:endoplasmic reticulum lumen"/>
    <property type="evidence" value="ECO:0007669"/>
    <property type="project" value="TreeGrafter"/>
</dbReference>
<gene>
    <name evidence="3" type="ORF">NP493_113g04047</name>
</gene>
<sequence length="613" mass="69753">MTSRVLMVLVTLVGCIQAADKYWDYIVVGAGPGGLQMGHFLQKAGRNYVLLERNSVAASFFEKFPRHDQLISINKRHTGKKNTEFNLRHDWNSLLSDDKSLLFRHYSKLFFPQRVQLLDYMADYQKKLGINVQFHTEVSNIRKETNATTNKTVFLMDDQNGNTLKCKVLIVASGLSKPVEPKFQGSEFTENYSDVSINPDDYEGKSVLIIGRGNSAFELAESIYGSTNFVHMIGRSRVRLSWATHYVGDLRAVNNALLDTYQLKSLDAVVEATTDDMQLVKTGDRLKLELVDQQAGVSENIYDNFAMRDLYDKVILCLGFQFDNGIFNSSLNIKKSKGREDKFPLIGYDYQLRDVEDLYIAGGASHGPDFRKSAGGFIHGFRYTARALHRMLEWKYEGVPWPSVSILSTDLLATIIKRINEGSGFYQMFGMLGDVMAIRSAGEEIEYLEEVPLNLLDRLSEITGHSYDEVIVLVLQYGANFSGPGKDVFRIDRATGEPSDAHNSNFLHPVFYHYKQLPTAEQMSSKTKYEILPRPDHMHHIVEDFLTLWDAPSSHILPLRRYLETVLDRDLRTFYASDCLSMAMLHQTVPLYCQQHYLSGRGIIRAEPLFQQS</sequence>
<keyword evidence="1" id="KW-0560">Oxidoreductase</keyword>
<dbReference type="PANTHER" id="PTHR43539">
    <property type="entry name" value="FLAVIN-BINDING MONOOXYGENASE-LIKE PROTEIN (AFU_ORTHOLOGUE AFUA_4G09220)"/>
    <property type="match status" value="1"/>
</dbReference>
<keyword evidence="4" id="KW-1185">Reference proteome</keyword>
<dbReference type="GO" id="GO:0036503">
    <property type="term" value="P:ERAD pathway"/>
    <property type="evidence" value="ECO:0007669"/>
    <property type="project" value="TreeGrafter"/>
</dbReference>
<dbReference type="GO" id="GO:0050660">
    <property type="term" value="F:flavin adenine dinucleotide binding"/>
    <property type="evidence" value="ECO:0007669"/>
    <property type="project" value="TreeGrafter"/>
</dbReference>
<evidence type="ECO:0000256" key="2">
    <source>
        <dbReference type="SAM" id="SignalP"/>
    </source>
</evidence>
<dbReference type="InterPro" id="IPR050982">
    <property type="entry name" value="Auxin_biosynth/cation_transpt"/>
</dbReference>
<reference evidence="3" key="1">
    <citation type="journal article" date="2023" name="Mol. Biol. Evol.">
        <title>Third-Generation Sequencing Reveals the Adaptive Role of the Epigenome in Three Deep-Sea Polychaetes.</title>
        <authorList>
            <person name="Perez M."/>
            <person name="Aroh O."/>
            <person name="Sun Y."/>
            <person name="Lan Y."/>
            <person name="Juniper S.K."/>
            <person name="Young C.R."/>
            <person name="Angers B."/>
            <person name="Qian P.Y."/>
        </authorList>
    </citation>
    <scope>NUCLEOTIDE SEQUENCE</scope>
    <source>
        <strain evidence="3">R07B-5</strain>
    </source>
</reference>
<feature type="chain" id="PRO_5041955547" description="FAD-dependent oxidoreductase domain-containing protein 2" evidence="2">
    <location>
        <begin position="19"/>
        <end position="613"/>
    </location>
</feature>
<dbReference type="SUPFAM" id="SSF51905">
    <property type="entry name" value="FAD/NAD(P)-binding domain"/>
    <property type="match status" value="2"/>
</dbReference>
<evidence type="ECO:0000313" key="3">
    <source>
        <dbReference type="EMBL" id="KAK2189227.1"/>
    </source>
</evidence>